<evidence type="ECO:0000313" key="12">
    <source>
        <dbReference type="Proteomes" id="UP001408356"/>
    </source>
</evidence>
<sequence length="447" mass="47456">MKYFAGLLGLATAATAQQNLYAQCGGTGWTGATACVSGAVCQYYSDYYSQCIPGTAATTASSTAQATSSTTLVSSTKSVATSATTTVASTTARTTSATSAVPAATGFPTTDGTLFNLDGVTKYYPGTNSYWISFLTNNNDVDTTLDALVDSGLKILRIWGFNDVNTVPADGTVYFQYLSASGSTINTGADGLERLDYVVSAAEARDIKLVIPFVNEWDDYGGIQAYVNAFGGTKTSWYTDAASQAQYQAYIKAVVSRFTDSPAILAWELGNEARCNGCDTSVIYNWAKTTSEYIKSLDSNHLVTTGIEGFGLPGDGSYPYTYGEGTDFVALLNITTLDFATFHLYPNSWGEDYDWGNAWIETHGAACVAAGKPCLLEEYGAPTNHCAIEAPWQETALATDGIAADLFWQIGVTLSSGQSADDGNTIFINTSDWECLVTDHVAEINSA</sequence>
<proteinExistence type="inferred from homology"/>
<feature type="domain" description="CBM1" evidence="10">
    <location>
        <begin position="16"/>
        <end position="52"/>
    </location>
</feature>
<dbReference type="Proteomes" id="UP001408356">
    <property type="component" value="Unassembled WGS sequence"/>
</dbReference>
<dbReference type="PANTHER" id="PTHR31451:SF39">
    <property type="entry name" value="MANNAN ENDO-1,4-BETA-MANNOSIDASE 1"/>
    <property type="match status" value="1"/>
</dbReference>
<dbReference type="Gene3D" id="3.20.20.80">
    <property type="entry name" value="Glycosidases"/>
    <property type="match status" value="1"/>
</dbReference>
<dbReference type="PROSITE" id="PS51257">
    <property type="entry name" value="PROKAR_LIPOPROTEIN"/>
    <property type="match status" value="1"/>
</dbReference>
<comment type="subcellular location">
    <subcellularLocation>
        <location evidence="2">Secreted</location>
    </subcellularLocation>
</comment>
<dbReference type="EC" id="3.2.1.78" evidence="4"/>
<evidence type="ECO:0000256" key="4">
    <source>
        <dbReference type="ARBA" id="ARBA00012706"/>
    </source>
</evidence>
<dbReference type="PANTHER" id="PTHR31451">
    <property type="match status" value="1"/>
</dbReference>
<evidence type="ECO:0000313" key="11">
    <source>
        <dbReference type="EMBL" id="KAK9415658.1"/>
    </source>
</evidence>
<keyword evidence="7" id="KW-0378">Hydrolase</keyword>
<protein>
    <recommendedName>
        <fullName evidence="4">mannan endo-1,4-beta-mannosidase</fullName>
        <ecNumber evidence="4">3.2.1.78</ecNumber>
    </recommendedName>
</protein>
<dbReference type="InterPro" id="IPR035971">
    <property type="entry name" value="CBD_sf"/>
</dbReference>
<dbReference type="InterPro" id="IPR000254">
    <property type="entry name" value="CBD"/>
</dbReference>
<reference evidence="11 12" key="1">
    <citation type="journal article" date="2024" name="J. Plant Pathol.">
        <title>Sequence and assembly of the genome of Seiridium unicorne, isolate CBS 538.82, causal agent of cypress canker disease.</title>
        <authorList>
            <person name="Scali E."/>
            <person name="Rocca G.D."/>
            <person name="Danti R."/>
            <person name="Garbelotto M."/>
            <person name="Barberini S."/>
            <person name="Baroncelli R."/>
            <person name="Emiliani G."/>
        </authorList>
    </citation>
    <scope>NUCLEOTIDE SEQUENCE [LARGE SCALE GENOMIC DNA]</scope>
    <source>
        <strain evidence="11 12">BM-138-508</strain>
    </source>
</reference>
<accession>A0ABR2ULY4</accession>
<feature type="chain" id="PRO_5045594817" description="mannan endo-1,4-beta-mannosidase" evidence="9">
    <location>
        <begin position="17"/>
        <end position="447"/>
    </location>
</feature>
<dbReference type="EMBL" id="JARVKF010000414">
    <property type="protein sequence ID" value="KAK9415658.1"/>
    <property type="molecule type" value="Genomic_DNA"/>
</dbReference>
<name>A0ABR2ULY4_9PEZI</name>
<dbReference type="SUPFAM" id="SSF51445">
    <property type="entry name" value="(Trans)glycosidases"/>
    <property type="match status" value="1"/>
</dbReference>
<dbReference type="Pfam" id="PF00734">
    <property type="entry name" value="CBM_1"/>
    <property type="match status" value="1"/>
</dbReference>
<dbReference type="InterPro" id="IPR017853">
    <property type="entry name" value="GH"/>
</dbReference>
<feature type="signal peptide" evidence="9">
    <location>
        <begin position="1"/>
        <end position="16"/>
    </location>
</feature>
<dbReference type="Pfam" id="PF26410">
    <property type="entry name" value="GH5_mannosidase"/>
    <property type="match status" value="1"/>
</dbReference>
<evidence type="ECO:0000259" key="10">
    <source>
        <dbReference type="PROSITE" id="PS51164"/>
    </source>
</evidence>
<keyword evidence="6 9" id="KW-0732">Signal</keyword>
<dbReference type="SUPFAM" id="SSF57180">
    <property type="entry name" value="Cellulose-binding domain"/>
    <property type="match status" value="1"/>
</dbReference>
<evidence type="ECO:0000256" key="8">
    <source>
        <dbReference type="ARBA" id="ARBA00023295"/>
    </source>
</evidence>
<evidence type="ECO:0000256" key="9">
    <source>
        <dbReference type="SAM" id="SignalP"/>
    </source>
</evidence>
<evidence type="ECO:0000256" key="6">
    <source>
        <dbReference type="ARBA" id="ARBA00022729"/>
    </source>
</evidence>
<evidence type="ECO:0000256" key="1">
    <source>
        <dbReference type="ARBA" id="ARBA00001678"/>
    </source>
</evidence>
<comment type="similarity">
    <text evidence="3">Belongs to the glycosyl hydrolase 5 (cellulase A) family.</text>
</comment>
<evidence type="ECO:0000256" key="5">
    <source>
        <dbReference type="ARBA" id="ARBA00022525"/>
    </source>
</evidence>
<evidence type="ECO:0000256" key="3">
    <source>
        <dbReference type="ARBA" id="ARBA00005641"/>
    </source>
</evidence>
<dbReference type="PROSITE" id="PS00562">
    <property type="entry name" value="CBM1_1"/>
    <property type="match status" value="1"/>
</dbReference>
<comment type="caution">
    <text evidence="11">The sequence shown here is derived from an EMBL/GenBank/DDBJ whole genome shotgun (WGS) entry which is preliminary data.</text>
</comment>
<comment type="catalytic activity">
    <reaction evidence="1">
        <text>Random hydrolysis of (1-&gt;4)-beta-D-mannosidic linkages in mannans, galactomannans and glucomannans.</text>
        <dbReference type="EC" id="3.2.1.78"/>
    </reaction>
</comment>
<dbReference type="InterPro" id="IPR045053">
    <property type="entry name" value="MAN-like"/>
</dbReference>
<evidence type="ECO:0000256" key="7">
    <source>
        <dbReference type="ARBA" id="ARBA00022801"/>
    </source>
</evidence>
<organism evidence="11 12">
    <name type="scientific">Seiridium unicorne</name>
    <dbReference type="NCBI Taxonomy" id="138068"/>
    <lineage>
        <taxon>Eukaryota</taxon>
        <taxon>Fungi</taxon>
        <taxon>Dikarya</taxon>
        <taxon>Ascomycota</taxon>
        <taxon>Pezizomycotina</taxon>
        <taxon>Sordariomycetes</taxon>
        <taxon>Xylariomycetidae</taxon>
        <taxon>Amphisphaeriales</taxon>
        <taxon>Sporocadaceae</taxon>
        <taxon>Seiridium</taxon>
    </lineage>
</organism>
<keyword evidence="12" id="KW-1185">Reference proteome</keyword>
<dbReference type="SMART" id="SM00236">
    <property type="entry name" value="fCBD"/>
    <property type="match status" value="1"/>
</dbReference>
<keyword evidence="5" id="KW-0964">Secreted</keyword>
<gene>
    <name evidence="11" type="ORF">SUNI508_10317</name>
</gene>
<dbReference type="PROSITE" id="PS51164">
    <property type="entry name" value="CBM1_2"/>
    <property type="match status" value="1"/>
</dbReference>
<keyword evidence="8" id="KW-0326">Glycosidase</keyword>
<evidence type="ECO:0000256" key="2">
    <source>
        <dbReference type="ARBA" id="ARBA00004613"/>
    </source>
</evidence>
<dbReference type="InterPro" id="IPR001547">
    <property type="entry name" value="Glyco_hydro_5"/>
</dbReference>